<reference evidence="1" key="1">
    <citation type="submission" date="2020-05" db="EMBL/GenBank/DDBJ databases">
        <authorList>
            <person name="Chiriac C."/>
            <person name="Salcher M."/>
            <person name="Ghai R."/>
            <person name="Kavagutti S V."/>
        </authorList>
    </citation>
    <scope>NUCLEOTIDE SEQUENCE</scope>
</reference>
<dbReference type="EMBL" id="LR798360">
    <property type="protein sequence ID" value="CAB5226486.1"/>
    <property type="molecule type" value="Genomic_DNA"/>
</dbReference>
<proteinExistence type="predicted"/>
<evidence type="ECO:0000313" key="1">
    <source>
        <dbReference type="EMBL" id="CAB5226486.1"/>
    </source>
</evidence>
<name>A0A6J7XA25_9CAUD</name>
<protein>
    <submittedName>
        <fullName evidence="1">Uncharacterized protein</fullName>
    </submittedName>
</protein>
<sequence length="79" mass="9363">MKIKNIEDQKVTLRHYTIEYTGPNFKHGTYIYVDYYDEKGKVIDSRLQTEEGYAVEDWSFFEEVQEFIDTEGDVKGLQA</sequence>
<gene>
    <name evidence="1" type="ORF">UFOVP760_260</name>
</gene>
<organism evidence="1">
    <name type="scientific">uncultured Caudovirales phage</name>
    <dbReference type="NCBI Taxonomy" id="2100421"/>
    <lineage>
        <taxon>Viruses</taxon>
        <taxon>Duplodnaviria</taxon>
        <taxon>Heunggongvirae</taxon>
        <taxon>Uroviricota</taxon>
        <taxon>Caudoviricetes</taxon>
        <taxon>Peduoviridae</taxon>
        <taxon>Maltschvirus</taxon>
        <taxon>Maltschvirus maltsch</taxon>
    </lineage>
</organism>
<accession>A0A6J7XA25</accession>